<dbReference type="Gene3D" id="2.60.120.1440">
    <property type="match status" value="1"/>
</dbReference>
<evidence type="ECO:0000313" key="3">
    <source>
        <dbReference type="EMBL" id="TKT91448.1"/>
    </source>
</evidence>
<dbReference type="Pfam" id="PF04773">
    <property type="entry name" value="FecR"/>
    <property type="match status" value="1"/>
</dbReference>
<comment type="caution">
    <text evidence="3">The sequence shown here is derived from an EMBL/GenBank/DDBJ whole genome shotgun (WGS) entry which is preliminary data.</text>
</comment>
<protein>
    <submittedName>
        <fullName evidence="3">DUF4974 domain-containing protein</fullName>
    </submittedName>
</protein>
<sequence length="393" mass="44487">MKAPFEIADLIFKYLNGDLSVEENKVLQDWLNEDIANQITLNELQNKDKMEESLQFFESIDHKAAWENINEQIENPVIPHSFWSFNKFFKYAAAILITGFVGYAFLHKKNNADTAIAKTKKPQTLKNDVLPGGNKATLTLGDGSVITLEDMENGTFKKENGVKISKKEGQLVYEILPAESNSTITYNTINTPTGGQYEILLPDGSKVWLNSRSSLHFPTAFSGKERKVELTGEGYFEISKNKQMPFVVEAGKTHVEVLGTHFNVMAYDNEAVSKTTLLEGSVKVGNGENKKLLNPGQQAIVGSQIRVRAADLEEAVAWKEGYFQFDNEDLTTIMRQLQRWYDVDVVNEKQIPDKHFTAMISRNNTLSKVLKMLEMSGELKFEIEDKRITIREK</sequence>
<keyword evidence="4" id="KW-1185">Reference proteome</keyword>
<dbReference type="InterPro" id="IPR032508">
    <property type="entry name" value="FecR_C"/>
</dbReference>
<dbReference type="Proteomes" id="UP000304900">
    <property type="component" value="Unassembled WGS sequence"/>
</dbReference>
<dbReference type="OrthoDB" id="1452822at2"/>
<dbReference type="Pfam" id="PF16344">
    <property type="entry name" value="FecR_C"/>
    <property type="match status" value="1"/>
</dbReference>
<dbReference type="EMBL" id="SZVO01000006">
    <property type="protein sequence ID" value="TKT91448.1"/>
    <property type="molecule type" value="Genomic_DNA"/>
</dbReference>
<dbReference type="InterPro" id="IPR006860">
    <property type="entry name" value="FecR"/>
</dbReference>
<dbReference type="PANTHER" id="PTHR30273:SF2">
    <property type="entry name" value="PROTEIN FECR"/>
    <property type="match status" value="1"/>
</dbReference>
<dbReference type="GO" id="GO:0016989">
    <property type="term" value="F:sigma factor antagonist activity"/>
    <property type="evidence" value="ECO:0007669"/>
    <property type="project" value="TreeGrafter"/>
</dbReference>
<dbReference type="Gene3D" id="3.55.50.30">
    <property type="match status" value="1"/>
</dbReference>
<dbReference type="AlphaFoldDB" id="A0A4U6D5W4"/>
<dbReference type="FunFam" id="2.60.120.1440:FF:000001">
    <property type="entry name" value="Putative anti-sigma factor"/>
    <property type="match status" value="1"/>
</dbReference>
<feature type="domain" description="FecR protein" evidence="1">
    <location>
        <begin position="188"/>
        <end position="283"/>
    </location>
</feature>
<evidence type="ECO:0000313" key="4">
    <source>
        <dbReference type="Proteomes" id="UP000304900"/>
    </source>
</evidence>
<proteinExistence type="predicted"/>
<reference evidence="3 4" key="1">
    <citation type="submission" date="2019-05" db="EMBL/GenBank/DDBJ databases">
        <title>Dyadobacter AR-3-8 sp. nov., isolated from arctic soil.</title>
        <authorList>
            <person name="Chaudhary D.K."/>
        </authorList>
    </citation>
    <scope>NUCLEOTIDE SEQUENCE [LARGE SCALE GENOMIC DNA]</scope>
    <source>
        <strain evidence="3 4">AR-3-8</strain>
    </source>
</reference>
<evidence type="ECO:0000259" key="2">
    <source>
        <dbReference type="Pfam" id="PF16344"/>
    </source>
</evidence>
<dbReference type="InterPro" id="IPR012373">
    <property type="entry name" value="Ferrdict_sens_TM"/>
</dbReference>
<dbReference type="RefSeq" id="WP_137340596.1">
    <property type="nucleotide sequence ID" value="NZ_BSQH01000003.1"/>
</dbReference>
<gene>
    <name evidence="3" type="ORF">FDK13_13835</name>
</gene>
<organism evidence="3 4">
    <name type="scientific">Dyadobacter frigoris</name>
    <dbReference type="NCBI Taxonomy" id="2576211"/>
    <lineage>
        <taxon>Bacteria</taxon>
        <taxon>Pseudomonadati</taxon>
        <taxon>Bacteroidota</taxon>
        <taxon>Cytophagia</taxon>
        <taxon>Cytophagales</taxon>
        <taxon>Spirosomataceae</taxon>
        <taxon>Dyadobacter</taxon>
    </lineage>
</organism>
<dbReference type="PANTHER" id="PTHR30273">
    <property type="entry name" value="PERIPLASMIC SIGNAL SENSOR AND SIGMA FACTOR ACTIVATOR FECR-RELATED"/>
    <property type="match status" value="1"/>
</dbReference>
<accession>A0A4U6D5W4</accession>
<name>A0A4U6D5W4_9BACT</name>
<evidence type="ECO:0000259" key="1">
    <source>
        <dbReference type="Pfam" id="PF04773"/>
    </source>
</evidence>
<feature type="domain" description="Protein FecR C-terminal" evidence="2">
    <location>
        <begin position="322"/>
        <end position="390"/>
    </location>
</feature>